<dbReference type="EMBL" id="LNQE01001069">
    <property type="protein sequence ID" value="KUG21361.1"/>
    <property type="molecule type" value="Genomic_DNA"/>
</dbReference>
<comment type="caution">
    <text evidence="1">The sequence shown here is derived from an EMBL/GenBank/DDBJ whole genome shotgun (WGS) entry which is preliminary data.</text>
</comment>
<gene>
    <name evidence="1" type="ORF">ASZ90_008887</name>
</gene>
<sequence length="59" mass="6943">MDIHQPLPVPAGLWRGSRYGQIVTKIYNMSNHKEVTTPFIRRDAEEKIRSLALGFRRYQ</sequence>
<organism evidence="1">
    <name type="scientific">hydrocarbon metagenome</name>
    <dbReference type="NCBI Taxonomy" id="938273"/>
    <lineage>
        <taxon>unclassified sequences</taxon>
        <taxon>metagenomes</taxon>
        <taxon>ecological metagenomes</taxon>
    </lineage>
</organism>
<protein>
    <submittedName>
        <fullName evidence="1">Uncharacterized protein</fullName>
    </submittedName>
</protein>
<proteinExistence type="predicted"/>
<evidence type="ECO:0000313" key="1">
    <source>
        <dbReference type="EMBL" id="KUG21361.1"/>
    </source>
</evidence>
<dbReference type="AlphaFoldDB" id="A0A0W8FKT5"/>
<name>A0A0W8FKT5_9ZZZZ</name>
<accession>A0A0W8FKT5</accession>
<reference evidence="1" key="1">
    <citation type="journal article" date="2015" name="Proc. Natl. Acad. Sci. U.S.A.">
        <title>Networks of energetic and metabolic interactions define dynamics in microbial communities.</title>
        <authorList>
            <person name="Embree M."/>
            <person name="Liu J.K."/>
            <person name="Al-Bassam M.M."/>
            <person name="Zengler K."/>
        </authorList>
    </citation>
    <scope>NUCLEOTIDE SEQUENCE</scope>
</reference>